<dbReference type="AlphaFoldDB" id="A0A8B8D550"/>
<reference evidence="3" key="1">
    <citation type="submission" date="2025-08" db="UniProtKB">
        <authorList>
            <consortium name="RefSeq"/>
        </authorList>
    </citation>
    <scope>IDENTIFICATION</scope>
    <source>
        <tissue evidence="3">Whole sample</tissue>
    </source>
</reference>
<dbReference type="Proteomes" id="UP000694844">
    <property type="component" value="Chromosome 3"/>
</dbReference>
<sequence length="122" mass="13602">MRPLSVVFVVWGFLLALGKAQVPAFASNQNIYLDNSSTSEIDLLLFQEYINLLCVSYNGEVYLLTGIDPAPLCEKRDNKYIKILLFFLLLKPMKDILEEIMDDLTPDPPAPITTTPPVTPAG</sequence>
<keyword evidence="2" id="KW-1185">Reference proteome</keyword>
<gene>
    <name evidence="3" type="primary">LOC111123719</name>
</gene>
<feature type="signal peptide" evidence="1">
    <location>
        <begin position="1"/>
        <end position="20"/>
    </location>
</feature>
<evidence type="ECO:0000313" key="2">
    <source>
        <dbReference type="Proteomes" id="UP000694844"/>
    </source>
</evidence>
<dbReference type="KEGG" id="cvn:111123719"/>
<feature type="chain" id="PRO_5034588564" evidence="1">
    <location>
        <begin position="21"/>
        <end position="122"/>
    </location>
</feature>
<dbReference type="GeneID" id="111123719"/>
<proteinExistence type="predicted"/>
<evidence type="ECO:0000313" key="3">
    <source>
        <dbReference type="RefSeq" id="XP_022321961.1"/>
    </source>
</evidence>
<organism evidence="2 3">
    <name type="scientific">Crassostrea virginica</name>
    <name type="common">Eastern oyster</name>
    <dbReference type="NCBI Taxonomy" id="6565"/>
    <lineage>
        <taxon>Eukaryota</taxon>
        <taxon>Metazoa</taxon>
        <taxon>Spiralia</taxon>
        <taxon>Lophotrochozoa</taxon>
        <taxon>Mollusca</taxon>
        <taxon>Bivalvia</taxon>
        <taxon>Autobranchia</taxon>
        <taxon>Pteriomorphia</taxon>
        <taxon>Ostreida</taxon>
        <taxon>Ostreoidea</taxon>
        <taxon>Ostreidae</taxon>
        <taxon>Crassostrea</taxon>
    </lineage>
</organism>
<protein>
    <submittedName>
        <fullName evidence="3">Uncharacterized protein LOC111123719</fullName>
    </submittedName>
</protein>
<name>A0A8B8D550_CRAVI</name>
<dbReference type="RefSeq" id="XP_022321961.1">
    <property type="nucleotide sequence ID" value="XM_022466253.1"/>
</dbReference>
<keyword evidence="1" id="KW-0732">Signal</keyword>
<accession>A0A8B8D550</accession>
<evidence type="ECO:0000256" key="1">
    <source>
        <dbReference type="SAM" id="SignalP"/>
    </source>
</evidence>